<name>A0ABQ2KAY5_9MICO</name>
<dbReference type="Proteomes" id="UP000626982">
    <property type="component" value="Unassembled WGS sequence"/>
</dbReference>
<keyword evidence="4" id="KW-1185">Reference proteome</keyword>
<dbReference type="PANTHER" id="PTHR30290">
    <property type="entry name" value="PERIPLASMIC BINDING COMPONENT OF ABC TRANSPORTER"/>
    <property type="match status" value="1"/>
</dbReference>
<protein>
    <submittedName>
        <fullName evidence="3">ABC transporter substrate-binding protein</fullName>
    </submittedName>
</protein>
<dbReference type="PIRSF" id="PIRSF002741">
    <property type="entry name" value="MppA"/>
    <property type="match status" value="1"/>
</dbReference>
<evidence type="ECO:0000256" key="1">
    <source>
        <dbReference type="SAM" id="SignalP"/>
    </source>
</evidence>
<sequence length="503" mass="52847">MSTTPGRRLATAVALAASAALLLAGCAGGAGASQGGGDGDDRIQVSFMQPPKAALNPFSDDAFKLSRWSTAETLVRLTPDLEIEPLLATEYEQVDDLTWVFTLREGVTFHDGTPFDAAAVQNTLDQATSYSPPPRALNGVALTTEATGDMEITVTTDVPDPLLPNRLASPQLSILSAAAYQDGGVISPIGTGTGPFELVDVNGSTTATLDRYDDYWGEPAAAAGIDASFVPDGTARAASLRSGEADAAETIPVSQISLLDPEQVFEVQQSRSTYLALNSESGPFADPAVRAAARAAIDPSTIVDTIYEGHADPSVGLIPPAIPWAEDLRGDVASATDPAAEGVAITLATYTDRAELPEIAVQLEQQLEAAGFDVTQDVREYVNMEAEMLDGGFDAVIMSRNVLLDTGDPLSYLAQDFTCDGGYNIAQLCDPGVDEIVAAGLQLPVGPERQQATMDAEAAILQLDAVVPLVHDRVAQGEAGTWTNIERDPFERRLITELTAPAE</sequence>
<dbReference type="EMBL" id="BMLM01000001">
    <property type="protein sequence ID" value="GGN78052.1"/>
    <property type="molecule type" value="Genomic_DNA"/>
</dbReference>
<keyword evidence="1" id="KW-0732">Signal</keyword>
<dbReference type="SUPFAM" id="SSF53850">
    <property type="entry name" value="Periplasmic binding protein-like II"/>
    <property type="match status" value="1"/>
</dbReference>
<dbReference type="PROSITE" id="PS51257">
    <property type="entry name" value="PROKAR_LIPOPROTEIN"/>
    <property type="match status" value="1"/>
</dbReference>
<evidence type="ECO:0000313" key="4">
    <source>
        <dbReference type="Proteomes" id="UP000626982"/>
    </source>
</evidence>
<dbReference type="RefSeq" id="WP_188715380.1">
    <property type="nucleotide sequence ID" value="NZ_BAABBD010000001.1"/>
</dbReference>
<feature type="domain" description="Solute-binding protein family 5" evidence="2">
    <location>
        <begin position="82"/>
        <end position="423"/>
    </location>
</feature>
<dbReference type="Gene3D" id="3.10.105.10">
    <property type="entry name" value="Dipeptide-binding Protein, Domain 3"/>
    <property type="match status" value="1"/>
</dbReference>
<evidence type="ECO:0000259" key="2">
    <source>
        <dbReference type="Pfam" id="PF00496"/>
    </source>
</evidence>
<dbReference type="InterPro" id="IPR039424">
    <property type="entry name" value="SBP_5"/>
</dbReference>
<comment type="caution">
    <text evidence="3">The sequence shown here is derived from an EMBL/GenBank/DDBJ whole genome shotgun (WGS) entry which is preliminary data.</text>
</comment>
<feature type="chain" id="PRO_5047281606" evidence="1">
    <location>
        <begin position="33"/>
        <end position="503"/>
    </location>
</feature>
<evidence type="ECO:0000313" key="3">
    <source>
        <dbReference type="EMBL" id="GGN78052.1"/>
    </source>
</evidence>
<gene>
    <name evidence="3" type="ORF">GCM10010968_03430</name>
</gene>
<dbReference type="InterPro" id="IPR030678">
    <property type="entry name" value="Peptide/Ni-bd"/>
</dbReference>
<dbReference type="Gene3D" id="3.40.190.10">
    <property type="entry name" value="Periplasmic binding protein-like II"/>
    <property type="match status" value="1"/>
</dbReference>
<dbReference type="Pfam" id="PF00496">
    <property type="entry name" value="SBP_bac_5"/>
    <property type="match status" value="1"/>
</dbReference>
<accession>A0ABQ2KAY5</accession>
<proteinExistence type="predicted"/>
<feature type="signal peptide" evidence="1">
    <location>
        <begin position="1"/>
        <end position="32"/>
    </location>
</feature>
<reference evidence="4" key="1">
    <citation type="journal article" date="2019" name="Int. J. Syst. Evol. Microbiol.">
        <title>The Global Catalogue of Microorganisms (GCM) 10K type strain sequencing project: providing services to taxonomists for standard genome sequencing and annotation.</title>
        <authorList>
            <consortium name="The Broad Institute Genomics Platform"/>
            <consortium name="The Broad Institute Genome Sequencing Center for Infectious Disease"/>
            <person name="Wu L."/>
            <person name="Ma J."/>
        </authorList>
    </citation>
    <scope>NUCLEOTIDE SEQUENCE [LARGE SCALE GENOMIC DNA]</scope>
    <source>
        <strain evidence="4">CGMCC 1.6960</strain>
    </source>
</reference>
<dbReference type="CDD" id="cd08490">
    <property type="entry name" value="PBP2_NikA_DppA_OppA_like_3"/>
    <property type="match status" value="1"/>
</dbReference>
<dbReference type="PANTHER" id="PTHR30290:SF65">
    <property type="entry name" value="MONOACYL PHOSPHATIDYLINOSITOL TETRAMANNOSIDE-BINDING PROTEIN LPQW-RELATED"/>
    <property type="match status" value="1"/>
</dbReference>
<dbReference type="InterPro" id="IPR000914">
    <property type="entry name" value="SBP_5_dom"/>
</dbReference>
<organism evidence="3 4">
    <name type="scientific">Agrococcus terreus</name>
    <dbReference type="NCBI Taxonomy" id="574649"/>
    <lineage>
        <taxon>Bacteria</taxon>
        <taxon>Bacillati</taxon>
        <taxon>Actinomycetota</taxon>
        <taxon>Actinomycetes</taxon>
        <taxon>Micrococcales</taxon>
        <taxon>Microbacteriaceae</taxon>
        <taxon>Agrococcus</taxon>
    </lineage>
</organism>